<organism evidence="3 4">
    <name type="scientific">Microbacterium amylolyticum</name>
    <dbReference type="NCBI Taxonomy" id="936337"/>
    <lineage>
        <taxon>Bacteria</taxon>
        <taxon>Bacillati</taxon>
        <taxon>Actinomycetota</taxon>
        <taxon>Actinomycetes</taxon>
        <taxon>Micrococcales</taxon>
        <taxon>Microbacteriaceae</taxon>
        <taxon>Microbacterium</taxon>
    </lineage>
</organism>
<dbReference type="PANTHER" id="PTHR31332">
    <property type="entry name" value="7-HYDROXYMETHYL CHLOROPHYLL A REDUCTASE, CHLOROPLASTIC"/>
    <property type="match status" value="1"/>
</dbReference>
<dbReference type="InterPro" id="IPR045220">
    <property type="entry name" value="FRHB/FDHB/HCAR-like"/>
</dbReference>
<accession>A0ABS4ZKV4</accession>
<evidence type="ECO:0000313" key="4">
    <source>
        <dbReference type="Proteomes" id="UP001519362"/>
    </source>
</evidence>
<keyword evidence="4" id="KW-1185">Reference proteome</keyword>
<dbReference type="GO" id="GO:0050454">
    <property type="term" value="F:coenzyme F420 hydrogenase activity"/>
    <property type="evidence" value="ECO:0007669"/>
    <property type="project" value="UniProtKB-EC"/>
</dbReference>
<comment type="caution">
    <text evidence="3">The sequence shown here is derived from an EMBL/GenBank/DDBJ whole genome shotgun (WGS) entry which is preliminary data.</text>
</comment>
<protein>
    <submittedName>
        <fullName evidence="3">Coenzyme F420 hydrogenase subunit beta</fullName>
        <ecNumber evidence="3">1.12.98.1</ecNumber>
    </submittedName>
</protein>
<reference evidence="3 4" key="1">
    <citation type="submission" date="2021-03" db="EMBL/GenBank/DDBJ databases">
        <title>Sequencing the genomes of 1000 actinobacteria strains.</title>
        <authorList>
            <person name="Klenk H.-P."/>
        </authorList>
    </citation>
    <scope>NUCLEOTIDE SEQUENCE [LARGE SCALE GENOMIC DNA]</scope>
    <source>
        <strain evidence="3 4">DSM 24221</strain>
    </source>
</reference>
<dbReference type="Proteomes" id="UP001519362">
    <property type="component" value="Unassembled WGS sequence"/>
</dbReference>
<proteinExistence type="predicted"/>
<dbReference type="InterPro" id="IPR007516">
    <property type="entry name" value="Co_F420_Hydgase/DH_bsu_N"/>
</dbReference>
<dbReference type="InterPro" id="IPR007525">
    <property type="entry name" value="FrhB_FdhB_C"/>
</dbReference>
<sequence>MPHKSSLARSIDRVVTSGSCTGCGACTLLADGISMRESADGFLRPVAENGHTKSSRDTIKQFNRVCPGRRVSAPVVEEGGSHHEIFGRYISVWRAWASDPEVREQGSSGGVLTALTAWLADTGQVTSTQAVAASTCAPNRSVSVRITTRQEALSAAGSRYAPVAALEGTSLSSENALVGKPCEIAAARAITSESQGSAPLMLSFFCAGTPSQHATDSLVRKLGLETNNLMSMRYRGGGWPGYFTAIDPDGREESLSYAESWGAHLGRDLQMRCKLCVDGTGEASDIAVGDFWETDSAGYPLFSEGDGESVAIARTHRGDDVIRRAAEAGVIIVEEVTLDDLIAVQPLQVKRRRTLAGRLLGRRLAGYRVPHYPGYSLAPHFTKRAVLNLRTAAGTFLRSVKSRVRGRSADR</sequence>
<name>A0ABS4ZKV4_9MICO</name>
<feature type="domain" description="Coenzyme F420 hydrogenase/dehydrogenase beta subunit C-terminal" evidence="2">
    <location>
        <begin position="176"/>
        <end position="336"/>
    </location>
</feature>
<dbReference type="Pfam" id="PF04422">
    <property type="entry name" value="FrhB_FdhB_N"/>
    <property type="match status" value="1"/>
</dbReference>
<evidence type="ECO:0000313" key="3">
    <source>
        <dbReference type="EMBL" id="MBP2437071.1"/>
    </source>
</evidence>
<gene>
    <name evidence="3" type="ORF">JOF34_001657</name>
</gene>
<evidence type="ECO:0000259" key="1">
    <source>
        <dbReference type="Pfam" id="PF04422"/>
    </source>
</evidence>
<dbReference type="Pfam" id="PF04432">
    <property type="entry name" value="FrhB_FdhB_C"/>
    <property type="match status" value="1"/>
</dbReference>
<dbReference type="RefSeq" id="WP_165134846.1">
    <property type="nucleotide sequence ID" value="NZ_JAGIOL010000001.1"/>
</dbReference>
<keyword evidence="3" id="KW-0560">Oxidoreductase</keyword>
<dbReference type="PANTHER" id="PTHR31332:SF0">
    <property type="entry name" value="7-HYDROXYMETHYL CHLOROPHYLL A REDUCTASE, CHLOROPLASTIC"/>
    <property type="match status" value="1"/>
</dbReference>
<feature type="domain" description="Coenzyme F420 hydrogenase/dehydrogenase beta subunit N-terminal" evidence="1">
    <location>
        <begin position="93"/>
        <end position="166"/>
    </location>
</feature>
<dbReference type="EC" id="1.12.98.1" evidence="3"/>
<evidence type="ECO:0000259" key="2">
    <source>
        <dbReference type="Pfam" id="PF04432"/>
    </source>
</evidence>
<dbReference type="EMBL" id="JAGIOL010000001">
    <property type="protein sequence ID" value="MBP2437071.1"/>
    <property type="molecule type" value="Genomic_DNA"/>
</dbReference>